<gene>
    <name evidence="5" type="ORF">SPRG_04452</name>
</gene>
<dbReference type="VEuPathDB" id="FungiDB:SPRG_04452"/>
<evidence type="ECO:0000259" key="4">
    <source>
        <dbReference type="Pfam" id="PF19270"/>
    </source>
</evidence>
<dbReference type="KEGG" id="spar:SPRG_04452"/>
<dbReference type="Pfam" id="PF19270">
    <property type="entry name" value="FBO_C"/>
    <property type="match status" value="1"/>
</dbReference>
<name>A0A067CVJ5_SAPPC</name>
<feature type="region of interest" description="Disordered" evidence="2">
    <location>
        <begin position="51"/>
        <end position="78"/>
    </location>
</feature>
<sequence>MIATPIRRRTRRDEDAEALEQALNESLQPDFLAQIVHAENELRQLKLAASARASAEVPSSTPALIDDDDDDEDDDVDAPDDVAAAALEPANLEDLNADVPCCHMPERMLMLVLEFLDEDTIGNFSNTCHHFHRAASDEHVYEMMCRRVFTMQSRGRAVKLGKFSSWAHMFRNRPRVKYHGFYALRISYYKEPEWNMWTDLPKNAILQAIYYRYFNFRSDGTFLYAMTHRHPRETAELMRQRDTETIFVGNYHFARGQVHAVVPMRHGTLEFIFRVASRWRAPNTQLVLLSHALYQPSDVGLQRPHHFDVNDEAFNFRRFWHL</sequence>
<evidence type="ECO:0000313" key="6">
    <source>
        <dbReference type="Proteomes" id="UP000030745"/>
    </source>
</evidence>
<accession>A0A067CVJ5</accession>
<proteinExistence type="predicted"/>
<keyword evidence="1" id="KW-0833">Ubl conjugation pathway</keyword>
<dbReference type="InterPro" id="IPR045464">
    <property type="entry name" value="Hrt3/FBXO9_C"/>
</dbReference>
<keyword evidence="6" id="KW-1185">Reference proteome</keyword>
<dbReference type="OrthoDB" id="2117972at2759"/>
<dbReference type="Proteomes" id="UP000030745">
    <property type="component" value="Unassembled WGS sequence"/>
</dbReference>
<dbReference type="Gene3D" id="1.20.1280.50">
    <property type="match status" value="1"/>
</dbReference>
<dbReference type="GeneID" id="24126895"/>
<feature type="domain" description="F-box" evidence="3">
    <location>
        <begin position="102"/>
        <end position="147"/>
    </location>
</feature>
<feature type="compositionally biased region" description="Acidic residues" evidence="2">
    <location>
        <begin position="65"/>
        <end position="78"/>
    </location>
</feature>
<dbReference type="PANTHER" id="PTHR12874">
    <property type="entry name" value="F-BOX ONLY PROTEIN 48-RELATED"/>
    <property type="match status" value="1"/>
</dbReference>
<feature type="domain" description="F-box protein Hrt3/FBXO9 C-terminal" evidence="4">
    <location>
        <begin position="164"/>
        <end position="278"/>
    </location>
</feature>
<dbReference type="EMBL" id="KK583201">
    <property type="protein sequence ID" value="KDO30551.1"/>
    <property type="molecule type" value="Genomic_DNA"/>
</dbReference>
<dbReference type="InterPro" id="IPR001810">
    <property type="entry name" value="F-box_dom"/>
</dbReference>
<dbReference type="STRING" id="695850.A0A067CVJ5"/>
<dbReference type="SUPFAM" id="SSF81383">
    <property type="entry name" value="F-box domain"/>
    <property type="match status" value="1"/>
</dbReference>
<evidence type="ECO:0000256" key="1">
    <source>
        <dbReference type="ARBA" id="ARBA00022786"/>
    </source>
</evidence>
<dbReference type="GO" id="GO:0005737">
    <property type="term" value="C:cytoplasm"/>
    <property type="evidence" value="ECO:0007669"/>
    <property type="project" value="TreeGrafter"/>
</dbReference>
<dbReference type="GO" id="GO:0031146">
    <property type="term" value="P:SCF-dependent proteasomal ubiquitin-dependent protein catabolic process"/>
    <property type="evidence" value="ECO:0007669"/>
    <property type="project" value="TreeGrafter"/>
</dbReference>
<reference evidence="5 6" key="1">
    <citation type="journal article" date="2013" name="PLoS Genet.">
        <title>Distinctive expansion of potential virulence genes in the genome of the oomycete fish pathogen Saprolegnia parasitica.</title>
        <authorList>
            <person name="Jiang R.H."/>
            <person name="de Bruijn I."/>
            <person name="Haas B.J."/>
            <person name="Belmonte R."/>
            <person name="Lobach L."/>
            <person name="Christie J."/>
            <person name="van den Ackerveken G."/>
            <person name="Bottin A."/>
            <person name="Bulone V."/>
            <person name="Diaz-Moreno S.M."/>
            <person name="Dumas B."/>
            <person name="Fan L."/>
            <person name="Gaulin E."/>
            <person name="Govers F."/>
            <person name="Grenville-Briggs L.J."/>
            <person name="Horner N.R."/>
            <person name="Levin J.Z."/>
            <person name="Mammella M."/>
            <person name="Meijer H.J."/>
            <person name="Morris P."/>
            <person name="Nusbaum C."/>
            <person name="Oome S."/>
            <person name="Phillips A.J."/>
            <person name="van Rooyen D."/>
            <person name="Rzeszutek E."/>
            <person name="Saraiva M."/>
            <person name="Secombes C.J."/>
            <person name="Seidl M.F."/>
            <person name="Snel B."/>
            <person name="Stassen J.H."/>
            <person name="Sykes S."/>
            <person name="Tripathy S."/>
            <person name="van den Berg H."/>
            <person name="Vega-Arreguin J.C."/>
            <person name="Wawra S."/>
            <person name="Young S.K."/>
            <person name="Zeng Q."/>
            <person name="Dieguez-Uribeondo J."/>
            <person name="Russ C."/>
            <person name="Tyler B.M."/>
            <person name="van West P."/>
        </authorList>
    </citation>
    <scope>NUCLEOTIDE SEQUENCE [LARGE SCALE GENOMIC DNA]</scope>
    <source>
        <strain evidence="5 6">CBS 223.65</strain>
    </source>
</reference>
<evidence type="ECO:0000256" key="2">
    <source>
        <dbReference type="SAM" id="MobiDB-lite"/>
    </source>
</evidence>
<evidence type="ECO:0000259" key="3">
    <source>
        <dbReference type="Pfam" id="PF12937"/>
    </source>
</evidence>
<dbReference type="PANTHER" id="PTHR12874:SF9">
    <property type="entry name" value="F-BOX ONLY PROTEIN 48"/>
    <property type="match status" value="1"/>
</dbReference>
<dbReference type="OMA" id="KPELNMW"/>
<evidence type="ECO:0008006" key="7">
    <source>
        <dbReference type="Google" id="ProtNLM"/>
    </source>
</evidence>
<dbReference type="InterPro" id="IPR036047">
    <property type="entry name" value="F-box-like_dom_sf"/>
</dbReference>
<dbReference type="AlphaFoldDB" id="A0A067CVJ5"/>
<dbReference type="GO" id="GO:0019005">
    <property type="term" value="C:SCF ubiquitin ligase complex"/>
    <property type="evidence" value="ECO:0007669"/>
    <property type="project" value="TreeGrafter"/>
</dbReference>
<evidence type="ECO:0000313" key="5">
    <source>
        <dbReference type="EMBL" id="KDO30551.1"/>
    </source>
</evidence>
<dbReference type="Pfam" id="PF12937">
    <property type="entry name" value="F-box-like"/>
    <property type="match status" value="1"/>
</dbReference>
<organism evidence="5 6">
    <name type="scientific">Saprolegnia parasitica (strain CBS 223.65)</name>
    <dbReference type="NCBI Taxonomy" id="695850"/>
    <lineage>
        <taxon>Eukaryota</taxon>
        <taxon>Sar</taxon>
        <taxon>Stramenopiles</taxon>
        <taxon>Oomycota</taxon>
        <taxon>Saprolegniomycetes</taxon>
        <taxon>Saprolegniales</taxon>
        <taxon>Saprolegniaceae</taxon>
        <taxon>Saprolegnia</taxon>
    </lineage>
</organism>
<dbReference type="RefSeq" id="XP_012198766.1">
    <property type="nucleotide sequence ID" value="XM_012343376.1"/>
</dbReference>
<protein>
    <recommendedName>
        <fullName evidence="7">F-box domain-containing protein</fullName>
    </recommendedName>
</protein>